<dbReference type="GO" id="GO:0001216">
    <property type="term" value="F:DNA-binding transcription activator activity"/>
    <property type="evidence" value="ECO:0007669"/>
    <property type="project" value="InterPro"/>
</dbReference>
<sequence>MKQGPVTLSALARLLNVHVSTVSRVLNGSDEDAKSAAAPETVQRIRDLAKQLNYRPNPNAIGLRTQRTRTIGVLVPQLSDIVVAMIYEGIDAAAVHANYQTFVSNTQDIPARQRELGESALARRVDGIMFADARLDDPYFIDEIAKRGIPMVLVSRRLGQHCSVTCDDFEGGRLAADHLVGLGHSDIAVLAGQAHASTGVDRTAGFVARCEELGVDIDKAWRPTSPFNTEAGRSVGERLLSGSRKPTAFFAVNDFLAIGLMGALRDYGMTPGSDVAVVGYNDTPVAADLPISLTSVRSPMHQMGYRGAELLIEQMGGSKPESERLAPELVVRQSSGVAGNPHLPSGSH</sequence>
<keyword evidence="3" id="KW-0804">Transcription</keyword>
<protein>
    <submittedName>
        <fullName evidence="5">LacI family transcriptional regulator</fullName>
    </submittedName>
</protein>
<gene>
    <name evidence="5" type="ORF">CAL20_20895</name>
</gene>
<dbReference type="Pfam" id="PF13377">
    <property type="entry name" value="Peripla_BP_3"/>
    <property type="match status" value="1"/>
</dbReference>
<dbReference type="CDD" id="cd06285">
    <property type="entry name" value="PBP1_LacI-like"/>
    <property type="match status" value="1"/>
</dbReference>
<reference evidence="5 6" key="1">
    <citation type="submission" date="2017-05" db="EMBL/GenBank/DDBJ databases">
        <title>Complete and WGS of Bordetella genogroups.</title>
        <authorList>
            <person name="Spilker T."/>
            <person name="LiPuma J."/>
        </authorList>
    </citation>
    <scope>NUCLEOTIDE SEQUENCE [LARGE SCALE GENOMIC DNA]</scope>
    <source>
        <strain evidence="5 6">AU9919</strain>
    </source>
</reference>
<dbReference type="PANTHER" id="PTHR30146">
    <property type="entry name" value="LACI-RELATED TRANSCRIPTIONAL REPRESSOR"/>
    <property type="match status" value="1"/>
</dbReference>
<dbReference type="CDD" id="cd01392">
    <property type="entry name" value="HTH_LacI"/>
    <property type="match status" value="1"/>
</dbReference>
<dbReference type="SMART" id="SM00354">
    <property type="entry name" value="HTH_LACI"/>
    <property type="match status" value="1"/>
</dbReference>
<dbReference type="GO" id="GO:0016987">
    <property type="term" value="F:sigma factor activity"/>
    <property type="evidence" value="ECO:0007669"/>
    <property type="project" value="InterPro"/>
</dbReference>
<dbReference type="Proteomes" id="UP000216885">
    <property type="component" value="Unassembled WGS sequence"/>
</dbReference>
<accession>A0A261TTY5</accession>
<dbReference type="InterPro" id="IPR046335">
    <property type="entry name" value="LacI/GalR-like_sensor"/>
</dbReference>
<evidence type="ECO:0000256" key="1">
    <source>
        <dbReference type="ARBA" id="ARBA00023015"/>
    </source>
</evidence>
<keyword evidence="1" id="KW-0805">Transcription regulation</keyword>
<evidence type="ECO:0000256" key="3">
    <source>
        <dbReference type="ARBA" id="ARBA00023163"/>
    </source>
</evidence>
<dbReference type="RefSeq" id="WP_094838883.1">
    <property type="nucleotide sequence ID" value="NZ_NEVQ01000021.1"/>
</dbReference>
<proteinExistence type="predicted"/>
<evidence type="ECO:0000256" key="2">
    <source>
        <dbReference type="ARBA" id="ARBA00023125"/>
    </source>
</evidence>
<feature type="domain" description="HTH lacI-type" evidence="4">
    <location>
        <begin position="6"/>
        <end position="65"/>
    </location>
</feature>
<dbReference type="AlphaFoldDB" id="A0A261TTY5"/>
<dbReference type="EMBL" id="NEVQ01000021">
    <property type="protein sequence ID" value="OZI52490.1"/>
    <property type="molecule type" value="Genomic_DNA"/>
</dbReference>
<dbReference type="InterPro" id="IPR010982">
    <property type="entry name" value="Lambda_DNA-bd_dom_sf"/>
</dbReference>
<dbReference type="Pfam" id="PF00356">
    <property type="entry name" value="LacI"/>
    <property type="match status" value="1"/>
</dbReference>
<dbReference type="InterPro" id="IPR028082">
    <property type="entry name" value="Peripla_BP_I"/>
</dbReference>
<comment type="caution">
    <text evidence="5">The sequence shown here is derived from an EMBL/GenBank/DDBJ whole genome shotgun (WGS) entry which is preliminary data.</text>
</comment>
<keyword evidence="6" id="KW-1185">Reference proteome</keyword>
<dbReference type="Gene3D" id="3.40.50.2300">
    <property type="match status" value="2"/>
</dbReference>
<organism evidence="5 6">
    <name type="scientific">Bordetella genomosp. 4</name>
    <dbReference type="NCBI Taxonomy" id="463044"/>
    <lineage>
        <taxon>Bacteria</taxon>
        <taxon>Pseudomonadati</taxon>
        <taxon>Pseudomonadota</taxon>
        <taxon>Betaproteobacteria</taxon>
        <taxon>Burkholderiales</taxon>
        <taxon>Alcaligenaceae</taxon>
        <taxon>Bordetella</taxon>
    </lineage>
</organism>
<dbReference type="SUPFAM" id="SSF47413">
    <property type="entry name" value="lambda repressor-like DNA-binding domains"/>
    <property type="match status" value="1"/>
</dbReference>
<dbReference type="Gene3D" id="1.10.260.40">
    <property type="entry name" value="lambda repressor-like DNA-binding domains"/>
    <property type="match status" value="1"/>
</dbReference>
<evidence type="ECO:0000259" key="4">
    <source>
        <dbReference type="PROSITE" id="PS50932"/>
    </source>
</evidence>
<dbReference type="InterPro" id="IPR000843">
    <property type="entry name" value="HTH_LacI"/>
</dbReference>
<dbReference type="SUPFAM" id="SSF53822">
    <property type="entry name" value="Periplasmic binding protein-like I"/>
    <property type="match status" value="1"/>
</dbReference>
<evidence type="ECO:0000313" key="6">
    <source>
        <dbReference type="Proteomes" id="UP000216885"/>
    </source>
</evidence>
<dbReference type="GO" id="GO:0000976">
    <property type="term" value="F:transcription cis-regulatory region binding"/>
    <property type="evidence" value="ECO:0007669"/>
    <property type="project" value="TreeGrafter"/>
</dbReference>
<dbReference type="PROSITE" id="PS50932">
    <property type="entry name" value="HTH_LACI_2"/>
    <property type="match status" value="1"/>
</dbReference>
<dbReference type="InterPro" id="IPR000394">
    <property type="entry name" value="RNA_pol_sigma_54"/>
</dbReference>
<keyword evidence="2" id="KW-0238">DNA-binding</keyword>
<dbReference type="PANTHER" id="PTHR30146:SF109">
    <property type="entry name" value="HTH-TYPE TRANSCRIPTIONAL REGULATOR GALS"/>
    <property type="match status" value="1"/>
</dbReference>
<dbReference type="PROSITE" id="PS00717">
    <property type="entry name" value="SIGMA54_1"/>
    <property type="match status" value="1"/>
</dbReference>
<name>A0A261TTY5_9BORD</name>
<evidence type="ECO:0000313" key="5">
    <source>
        <dbReference type="EMBL" id="OZI52490.1"/>
    </source>
</evidence>